<gene>
    <name evidence="1" type="ORF">HNR48_000663</name>
</gene>
<name>A0A7X0JQI5_9GAMM</name>
<accession>A0A7X0JQI5</accession>
<dbReference type="EMBL" id="JACHHT010000001">
    <property type="protein sequence ID" value="MBB6520385.1"/>
    <property type="molecule type" value="Genomic_DNA"/>
</dbReference>
<evidence type="ECO:0000313" key="1">
    <source>
        <dbReference type="EMBL" id="MBB6520385.1"/>
    </source>
</evidence>
<keyword evidence="2" id="KW-1185">Reference proteome</keyword>
<dbReference type="AlphaFoldDB" id="A0A7X0JQI5"/>
<sequence length="881" mass="99347">MTNNNSKPQSPIQSIRQTYSASRSRTRSFLRHSGIVNACCLAALGLSSCSPQTPKTPTAMPQKAELSIPKPSEMKADVKVEGRLSTLLAMDIKKLGRQIPYTYSAGKISNSPGYEWWVSKHFAIKSDLPEAKVKLYLELLEMSYPHYVELFGAEPANIDNQRIAVVYGKSRASTRNTMLDDGFRRGVHKNAGGETMYYNRAGYSFPSSREQHQRYIVIHETMHAYHMALSGHSTWAPNWITEGLADSIASHVYYPERQQLAVMVRDRAPMSYLISGLKQFYAADKPGIAEINDDPALKRGLNFFIIHFLLSDPERAQYFAWFRDQLMAANPHSEATLPTANKLLKEVFPDWDQLEAAFQEYVKSQNSSFHIASGPWEQDGSAYWIRVQEEKQQPRLDIGINPKGELLSTMQNAVDFPGPLANPLIIPAAESQLGLLVKYQPGQLHRGQVGIGLGLELHPENQAYRKDYQVVKEETENTNDNKTSKNEKAKIKRPDYALDSYFPLWMKEGRYLVFEGPQYQAFALNPQLLDAMKKQNEKGAKLGINLSISNNSLIVELRSELNGELIKQRETISLSEEQIKRLRNSAINLLANNVSHRLTPYLQFPNNAQTPRSEGQTKIVSNPWQFVDMPKLQRVFRACLHEQNTELAKQCSDTLPTIYASLNNEHQQASATLSTLENALLASDNQDTLKQLAGLNNRLRYNRGKPQLLSEIAGDATLNSTLSWKQQEQNLDQSIEQSLSNHAVADLHNVKASTLNLKQKVNWKGRQFTITEEFENPGFDGVCMVDRNNLRDGKLQNLVKITGPYSGKTKGTLRIDVMPSQAVRNSVQTVDVEIAPYETKSFKQLFELNPDYKGPITIHSSANLDVDGEAIYLSQDQRINQ</sequence>
<dbReference type="InParanoid" id="A0A7X0JQI5"/>
<proteinExistence type="predicted"/>
<dbReference type="Proteomes" id="UP000528457">
    <property type="component" value="Unassembled WGS sequence"/>
</dbReference>
<protein>
    <submittedName>
        <fullName evidence="1">Uncharacterized protein</fullName>
    </submittedName>
</protein>
<reference evidence="1 2" key="1">
    <citation type="submission" date="2020-08" db="EMBL/GenBank/DDBJ databases">
        <title>Genomic Encyclopedia of Type Strains, Phase IV (KMG-IV): sequencing the most valuable type-strain genomes for metagenomic binning, comparative biology and taxonomic classification.</title>
        <authorList>
            <person name="Goeker M."/>
        </authorList>
    </citation>
    <scope>NUCLEOTIDE SEQUENCE [LARGE SCALE GENOMIC DNA]</scope>
    <source>
        <strain evidence="1 2">DSM 22368</strain>
    </source>
</reference>
<organism evidence="1 2">
    <name type="scientific">Pseudoteredinibacter isoporae</name>
    <dbReference type="NCBI Taxonomy" id="570281"/>
    <lineage>
        <taxon>Bacteria</taxon>
        <taxon>Pseudomonadati</taxon>
        <taxon>Pseudomonadota</taxon>
        <taxon>Gammaproteobacteria</taxon>
        <taxon>Cellvibrionales</taxon>
        <taxon>Cellvibrionaceae</taxon>
        <taxon>Pseudoteredinibacter</taxon>
    </lineage>
</organism>
<evidence type="ECO:0000313" key="2">
    <source>
        <dbReference type="Proteomes" id="UP000528457"/>
    </source>
</evidence>
<dbReference type="RefSeq" id="WP_166851421.1">
    <property type="nucleotide sequence ID" value="NZ_JAAONY010000001.1"/>
</dbReference>
<comment type="caution">
    <text evidence="1">The sequence shown here is derived from an EMBL/GenBank/DDBJ whole genome shotgun (WGS) entry which is preliminary data.</text>
</comment>